<dbReference type="EC" id="1.18.1.-" evidence="9"/>
<accession>A0A9W8CPH8</accession>
<evidence type="ECO:0000256" key="6">
    <source>
        <dbReference type="ARBA" id="ARBA00022827"/>
    </source>
</evidence>
<feature type="domain" description="Flavodoxin-like" evidence="10">
    <location>
        <begin position="6"/>
        <end position="155"/>
    </location>
</feature>
<protein>
    <recommendedName>
        <fullName evidence="9">NADPH-dependent diflavin oxidoreductase 1</fullName>
        <ecNumber evidence="9">1.18.1.-</ecNumber>
    </recommendedName>
    <alternativeName>
        <fullName evidence="9">NADPH-dependent FMN and FAD-containing oxidoreductase</fullName>
    </alternativeName>
</protein>
<evidence type="ECO:0000313" key="12">
    <source>
        <dbReference type="EMBL" id="KAJ1719113.1"/>
    </source>
</evidence>
<dbReference type="AlphaFoldDB" id="A0A9W8CPH8"/>
<keyword evidence="3 9" id="KW-0963">Cytoplasm</keyword>
<dbReference type="OrthoDB" id="1856718at2759"/>
<keyword evidence="13" id="KW-1185">Reference proteome</keyword>
<keyword evidence="9" id="KW-0496">Mitochondrion</keyword>
<dbReference type="Pfam" id="PF00175">
    <property type="entry name" value="NAD_binding_1"/>
    <property type="match status" value="1"/>
</dbReference>
<dbReference type="InterPro" id="IPR017927">
    <property type="entry name" value="FAD-bd_FR_type"/>
</dbReference>
<dbReference type="Proteomes" id="UP001149813">
    <property type="component" value="Unassembled WGS sequence"/>
</dbReference>
<evidence type="ECO:0000259" key="10">
    <source>
        <dbReference type="PROSITE" id="PS50902"/>
    </source>
</evidence>
<dbReference type="Gene3D" id="3.40.50.80">
    <property type="entry name" value="Nucleotide-binding domain of ferredoxin-NADP reductase (FNR) module"/>
    <property type="match status" value="1"/>
</dbReference>
<feature type="binding site" evidence="9">
    <location>
        <begin position="375"/>
        <end position="378"/>
    </location>
    <ligand>
        <name>FAD</name>
        <dbReference type="ChEBI" id="CHEBI:57692"/>
    </ligand>
</feature>
<dbReference type="SUPFAM" id="SSF63380">
    <property type="entry name" value="Riboflavin synthase domain-like"/>
    <property type="match status" value="1"/>
</dbReference>
<dbReference type="PROSITE" id="PS50902">
    <property type="entry name" value="FLAVODOXIN_LIKE"/>
    <property type="match status" value="1"/>
</dbReference>
<dbReference type="PRINTS" id="PR00369">
    <property type="entry name" value="FLAVODOXIN"/>
</dbReference>
<feature type="domain" description="FAD-binding FR-type" evidence="11">
    <location>
        <begin position="201"/>
        <end position="434"/>
    </location>
</feature>
<feature type="binding site" evidence="9">
    <location>
        <position position="565"/>
    </location>
    <ligand>
        <name>NADP(+)</name>
        <dbReference type="ChEBI" id="CHEBI:58349"/>
    </ligand>
</feature>
<feature type="binding site" evidence="9">
    <location>
        <begin position="64"/>
        <end position="67"/>
    </location>
    <ligand>
        <name>FMN</name>
        <dbReference type="ChEBI" id="CHEBI:58210"/>
    </ligand>
</feature>
<dbReference type="GO" id="GO:0005829">
    <property type="term" value="C:cytosol"/>
    <property type="evidence" value="ECO:0007669"/>
    <property type="project" value="TreeGrafter"/>
</dbReference>
<dbReference type="InterPro" id="IPR029039">
    <property type="entry name" value="Flavoprotein-like_sf"/>
</dbReference>
<feature type="binding site" evidence="9">
    <location>
        <begin position="407"/>
        <end position="410"/>
    </location>
    <ligand>
        <name>FAD</name>
        <dbReference type="ChEBI" id="CHEBI:57692"/>
    </ligand>
</feature>
<comment type="catalytic activity">
    <reaction evidence="9">
        <text>2 oxidized [2Fe-2S]-[protein] + NADPH = 2 reduced [2Fe-2S]-[protein] + NADP(+) + H(+)</text>
        <dbReference type="Rhea" id="RHEA:67716"/>
        <dbReference type="Rhea" id="RHEA-COMP:17327"/>
        <dbReference type="Rhea" id="RHEA-COMP:17328"/>
        <dbReference type="ChEBI" id="CHEBI:15378"/>
        <dbReference type="ChEBI" id="CHEBI:33737"/>
        <dbReference type="ChEBI" id="CHEBI:33738"/>
        <dbReference type="ChEBI" id="CHEBI:57783"/>
        <dbReference type="ChEBI" id="CHEBI:58349"/>
    </reaction>
</comment>
<keyword evidence="6 9" id="KW-0274">FAD</keyword>
<evidence type="ECO:0000256" key="2">
    <source>
        <dbReference type="ARBA" id="ARBA00001974"/>
    </source>
</evidence>
<dbReference type="GO" id="GO:0050660">
    <property type="term" value="F:flavin adenine dinucleotide binding"/>
    <property type="evidence" value="ECO:0007669"/>
    <property type="project" value="UniProtKB-UniRule"/>
</dbReference>
<proteinExistence type="inferred from homology"/>
<dbReference type="GO" id="GO:0016651">
    <property type="term" value="F:oxidoreductase activity, acting on NAD(P)H"/>
    <property type="evidence" value="ECO:0007669"/>
    <property type="project" value="UniProtKB-UniRule"/>
</dbReference>
<dbReference type="SUPFAM" id="SSF52343">
    <property type="entry name" value="Ferredoxin reductase-like, C-terminal NADP-linked domain"/>
    <property type="match status" value="1"/>
</dbReference>
<dbReference type="HAMAP" id="MF_03178">
    <property type="entry name" value="NDOR1"/>
    <property type="match status" value="1"/>
</dbReference>
<dbReference type="EMBL" id="JANBOJ010000486">
    <property type="protein sequence ID" value="KAJ1719113.1"/>
    <property type="molecule type" value="Genomic_DNA"/>
</dbReference>
<dbReference type="GO" id="GO:0160246">
    <property type="term" value="F:NADPH-iron-sulfur [2Fe-2S] protein oxidoreductase activity"/>
    <property type="evidence" value="ECO:0007669"/>
    <property type="project" value="InterPro"/>
</dbReference>
<dbReference type="GO" id="GO:0050661">
    <property type="term" value="F:NADP binding"/>
    <property type="evidence" value="ECO:0007669"/>
    <property type="project" value="UniProtKB-UniRule"/>
</dbReference>
<feature type="binding site" evidence="9">
    <location>
        <position position="448"/>
    </location>
    <ligand>
        <name>NADP(+)</name>
        <dbReference type="ChEBI" id="CHEBI:58349"/>
    </ligand>
</feature>
<evidence type="ECO:0000259" key="11">
    <source>
        <dbReference type="PROSITE" id="PS51384"/>
    </source>
</evidence>
<evidence type="ECO:0000256" key="8">
    <source>
        <dbReference type="ARBA" id="ARBA00023002"/>
    </source>
</evidence>
<evidence type="ECO:0000256" key="5">
    <source>
        <dbReference type="ARBA" id="ARBA00022643"/>
    </source>
</evidence>
<name>A0A9W8CPH8_9FUNG</name>
<dbReference type="PANTHER" id="PTHR19384">
    <property type="entry name" value="NITRIC OXIDE SYNTHASE-RELATED"/>
    <property type="match status" value="1"/>
</dbReference>
<dbReference type="InterPro" id="IPR003097">
    <property type="entry name" value="CysJ-like_FAD-binding"/>
</dbReference>
<gene>
    <name evidence="12" type="primary">NDOR1</name>
    <name evidence="9" type="synonym">TAH18</name>
    <name evidence="12" type="ORF">LPJ53_006060</name>
</gene>
<dbReference type="InterPro" id="IPR001094">
    <property type="entry name" value="Flavdoxin-like"/>
</dbReference>
<evidence type="ECO:0000313" key="13">
    <source>
        <dbReference type="Proteomes" id="UP001149813"/>
    </source>
</evidence>
<dbReference type="InterPro" id="IPR017938">
    <property type="entry name" value="Riboflavin_synthase-like_b-brl"/>
</dbReference>
<dbReference type="InterPro" id="IPR039261">
    <property type="entry name" value="FNR_nucleotide-bd"/>
</dbReference>
<reference evidence="12" key="1">
    <citation type="submission" date="2022-07" db="EMBL/GenBank/DDBJ databases">
        <title>Phylogenomic reconstructions and comparative analyses of Kickxellomycotina fungi.</title>
        <authorList>
            <person name="Reynolds N.K."/>
            <person name="Stajich J.E."/>
            <person name="Barry K."/>
            <person name="Grigoriev I.V."/>
            <person name="Crous P."/>
            <person name="Smith M.E."/>
        </authorList>
    </citation>
    <scope>NUCLEOTIDE SEQUENCE</scope>
    <source>
        <strain evidence="12">NBRC 32514</strain>
    </source>
</reference>
<feature type="binding site" evidence="9">
    <location>
        <position position="343"/>
    </location>
    <ligand>
        <name>FAD</name>
        <dbReference type="ChEBI" id="CHEBI:57692"/>
    </ligand>
</feature>
<dbReference type="InterPro" id="IPR023173">
    <property type="entry name" value="NADPH_Cyt_P450_Rdtase_alpha"/>
</dbReference>
<comment type="subunit">
    <text evidence="9">Interacts with DRE2; as part of the cytosolic iron-sulfur (Fe-S) protein assembly (CIA) machinery.</text>
</comment>
<comment type="caution">
    <text evidence="9">Lacks conserved residue(s) required for the propagation of feature annotation.</text>
</comment>
<dbReference type="PROSITE" id="PS51384">
    <property type="entry name" value="FAD_FR"/>
    <property type="match status" value="1"/>
</dbReference>
<dbReference type="GO" id="GO:0005739">
    <property type="term" value="C:mitochondrion"/>
    <property type="evidence" value="ECO:0007669"/>
    <property type="project" value="UniProtKB-SubCell"/>
</dbReference>
<evidence type="ECO:0000256" key="7">
    <source>
        <dbReference type="ARBA" id="ARBA00022857"/>
    </source>
</evidence>
<keyword evidence="8 9" id="KW-0560">Oxidoreductase</keyword>
<dbReference type="PRINTS" id="PR00371">
    <property type="entry name" value="FPNCR"/>
</dbReference>
<keyword evidence="5 9" id="KW-0288">FMN</keyword>
<comment type="similarity">
    <text evidence="9">In the N-terminal section; belongs to the flavodoxin family.</text>
</comment>
<dbReference type="SUPFAM" id="SSF52218">
    <property type="entry name" value="Flavoproteins"/>
    <property type="match status" value="1"/>
</dbReference>
<comment type="function">
    <text evidence="9">NADPH-dependent reductase which is a central component of the cytosolic iron-sulfur (Fe-S) protein assembly (CIA) machinery. Transfers electrons from NADPH via its FAD and FMN prosthetic groups to the [2Fe-2S] cluster of DRE2, another key component of the CIA machinery. In turn, this reduced cluster provides electrons for assembly of cytosolic iron-sulfur cluster proteins. Positively controls H(2)O(2)-induced cell death.</text>
</comment>
<dbReference type="GO" id="GO:0010181">
    <property type="term" value="F:FMN binding"/>
    <property type="evidence" value="ECO:0007669"/>
    <property type="project" value="UniProtKB-UniRule"/>
</dbReference>
<dbReference type="GO" id="GO:0016226">
    <property type="term" value="P:iron-sulfur cluster assembly"/>
    <property type="evidence" value="ECO:0007669"/>
    <property type="project" value="UniProtKB-UniRule"/>
</dbReference>
<feature type="binding site" evidence="9">
    <location>
        <position position="602"/>
    </location>
    <ligand>
        <name>FAD</name>
        <dbReference type="ChEBI" id="CHEBI:57692"/>
    </ligand>
</feature>
<dbReference type="Gene3D" id="2.40.30.10">
    <property type="entry name" value="Translation factors"/>
    <property type="match status" value="1"/>
</dbReference>
<feature type="binding site" evidence="9">
    <location>
        <begin position="529"/>
        <end position="533"/>
    </location>
    <ligand>
        <name>NADP(+)</name>
        <dbReference type="ChEBI" id="CHEBI:58349"/>
    </ligand>
</feature>
<comment type="cofactor">
    <cofactor evidence="2 9">
        <name>FAD</name>
        <dbReference type="ChEBI" id="CHEBI:57692"/>
    </cofactor>
</comment>
<keyword evidence="4 9" id="KW-0285">Flavoprotein</keyword>
<feature type="binding site" evidence="9">
    <location>
        <begin position="510"/>
        <end position="511"/>
    </location>
    <ligand>
        <name>NADP(+)</name>
        <dbReference type="ChEBI" id="CHEBI:58349"/>
    </ligand>
</feature>
<comment type="subcellular location">
    <subcellularLocation>
        <location evidence="9">Cytoplasm</location>
    </subcellularLocation>
    <subcellularLocation>
        <location evidence="9">Mitochondrion</location>
    </subcellularLocation>
    <text evidence="9">Relocalizes to mitochondria after H(2)O(2) exposure.</text>
</comment>
<comment type="similarity">
    <text evidence="9">Belongs to the NADPH-dependent diflavin oxidoreductase NDOR1 family.</text>
</comment>
<organism evidence="12 13">
    <name type="scientific">Coemansia erecta</name>
    <dbReference type="NCBI Taxonomy" id="147472"/>
    <lineage>
        <taxon>Eukaryota</taxon>
        <taxon>Fungi</taxon>
        <taxon>Fungi incertae sedis</taxon>
        <taxon>Zoopagomycota</taxon>
        <taxon>Kickxellomycotina</taxon>
        <taxon>Kickxellomycetes</taxon>
        <taxon>Kickxellales</taxon>
        <taxon>Kickxellaceae</taxon>
        <taxon>Coemansia</taxon>
    </lineage>
</organism>
<dbReference type="Pfam" id="PF00258">
    <property type="entry name" value="Flavodoxin_1"/>
    <property type="match status" value="1"/>
</dbReference>
<dbReference type="PANTHER" id="PTHR19384:SF10">
    <property type="entry name" value="NADPH-DEPENDENT DIFLAVIN OXIDOREDUCTASE 1"/>
    <property type="match status" value="1"/>
</dbReference>
<keyword evidence="7 9" id="KW-0521">NADP</keyword>
<dbReference type="InterPro" id="IPR008254">
    <property type="entry name" value="Flavodoxin/NO_synth"/>
</dbReference>
<dbReference type="Gene3D" id="3.40.50.360">
    <property type="match status" value="1"/>
</dbReference>
<dbReference type="InterPro" id="IPR001433">
    <property type="entry name" value="OxRdtase_FAD/NAD-bd"/>
</dbReference>
<evidence type="ECO:0000256" key="3">
    <source>
        <dbReference type="ARBA" id="ARBA00022490"/>
    </source>
</evidence>
<feature type="binding site" evidence="9">
    <location>
        <position position="137"/>
    </location>
    <ligand>
        <name>FMN</name>
        <dbReference type="ChEBI" id="CHEBI:58210"/>
    </ligand>
</feature>
<dbReference type="InterPro" id="IPR028879">
    <property type="entry name" value="NDOR1"/>
</dbReference>
<evidence type="ECO:0000256" key="4">
    <source>
        <dbReference type="ARBA" id="ARBA00022630"/>
    </source>
</evidence>
<dbReference type="Gene3D" id="1.20.990.10">
    <property type="entry name" value="NADPH-cytochrome p450 Reductase, Chain A, domain 3"/>
    <property type="match status" value="1"/>
</dbReference>
<comment type="similarity">
    <text evidence="9">In the C-terminal section; belongs to the flavoprotein pyridine nucleotide cytochrome reductase family.</text>
</comment>
<comment type="caution">
    <text evidence="12">The sequence shown here is derived from an EMBL/GenBank/DDBJ whole genome shotgun (WGS) entry which is preliminary data.</text>
</comment>
<dbReference type="InterPro" id="IPR001709">
    <property type="entry name" value="Flavoprot_Pyr_Nucl_cyt_Rdtase"/>
</dbReference>
<comment type="cofactor">
    <cofactor evidence="1 9">
        <name>FMN</name>
        <dbReference type="ChEBI" id="CHEBI:58210"/>
    </cofactor>
</comment>
<dbReference type="Pfam" id="PF00667">
    <property type="entry name" value="FAD_binding_1"/>
    <property type="match status" value="1"/>
</dbReference>
<evidence type="ECO:0000256" key="1">
    <source>
        <dbReference type="ARBA" id="ARBA00001917"/>
    </source>
</evidence>
<evidence type="ECO:0000256" key="9">
    <source>
        <dbReference type="HAMAP-Rule" id="MF_03178"/>
    </source>
</evidence>
<sequence>MADREILILYGSQTGYAEDTARRIGREAWRRHFTCNVQAMDAAPRTAVFKQSSAACPVAIFVCSTTGQGAAPDNMRRFWRMLLRKALGGDALLGLHYAVFGLGDSAYAQYNFAGKRLFRRLAQLGAQPLVARGDGDDQHYLGVDGALDTWLETLWAALDARWPSGRAQRSADELPPPAYPVEIAAPGEAAETPAAVDGPSGGWMDACMAVNERLTAETHFQDVRRMRLELVDDTQAADGWEPGDWAVVRPQNAAAEVDRFLAATRWAGDLVVHAKDGVDIGVPPTTTVRWLATYVLDISGVPRRSFFEYLARFATHEDERGRLSEFASAAGQDELQAYCMRVRRTLCEVLEDFPHSQGCVPLARMLDVFPRLATRAFSISSDADDSAIELTVAVVHYRTRMQRARTGVCTAWLAGLAHGAPVRVRVEQGTIRLPADASRPVVMVGPGTGVAAFMAFARRRRCQWVERGVEHMGATHLFFGARAQHGDFLYKDQLAAWAAEGWLTVHCAFSRDQAPDTAGIAEGIDVRAPAYVQDCIAACAQDIWRLLEDGAFVYVSGNARRMPDDVRAAFAGVVDTCADGRMAGDAYVREMVRAGRYQEECWY</sequence>